<keyword evidence="2" id="KW-0812">Transmembrane</keyword>
<comment type="caution">
    <text evidence="3">The sequence shown here is derived from an EMBL/GenBank/DDBJ whole genome shotgun (WGS) entry which is preliminary data.</text>
</comment>
<dbReference type="Proteomes" id="UP000193648">
    <property type="component" value="Unassembled WGS sequence"/>
</dbReference>
<keyword evidence="2" id="KW-1133">Transmembrane helix</keyword>
<dbReference type="RefSeq" id="XP_021886055.1">
    <property type="nucleotide sequence ID" value="XM_022022664.1"/>
</dbReference>
<evidence type="ECO:0000256" key="1">
    <source>
        <dbReference type="SAM" id="MobiDB-lite"/>
    </source>
</evidence>
<evidence type="ECO:0000256" key="2">
    <source>
        <dbReference type="SAM" id="Phobius"/>
    </source>
</evidence>
<evidence type="ECO:0000313" key="3">
    <source>
        <dbReference type="EMBL" id="ORZ28370.1"/>
    </source>
</evidence>
<proteinExistence type="predicted"/>
<dbReference type="GeneID" id="33564508"/>
<organism evidence="3 4">
    <name type="scientific">Lobosporangium transversale</name>
    <dbReference type="NCBI Taxonomy" id="64571"/>
    <lineage>
        <taxon>Eukaryota</taxon>
        <taxon>Fungi</taxon>
        <taxon>Fungi incertae sedis</taxon>
        <taxon>Mucoromycota</taxon>
        <taxon>Mortierellomycotina</taxon>
        <taxon>Mortierellomycetes</taxon>
        <taxon>Mortierellales</taxon>
        <taxon>Mortierellaceae</taxon>
        <taxon>Lobosporangium</taxon>
    </lineage>
</organism>
<evidence type="ECO:0000313" key="4">
    <source>
        <dbReference type="Proteomes" id="UP000193648"/>
    </source>
</evidence>
<sequence>MAREPLSIDTVVYCLLSAFLVASFLFCRKMIADKQHSFGTQPTDVSHSRPDLCSQYEPPPYAAPTTPPLTSMSYSDTVIQMESSPPPPYRPSNAEALSTQAIPLGASGASPAISPSATILNPTTTLPYPTPAGSIAPIPASAYPSMSVPPAYNPSS</sequence>
<gene>
    <name evidence="3" type="ORF">BCR41DRAFT_345187</name>
</gene>
<accession>A0A1Y2H1E4</accession>
<dbReference type="InParanoid" id="A0A1Y2H1E4"/>
<keyword evidence="4" id="KW-1185">Reference proteome</keyword>
<feature type="compositionally biased region" description="Pro residues" evidence="1">
    <location>
        <begin position="57"/>
        <end position="67"/>
    </location>
</feature>
<feature type="region of interest" description="Disordered" evidence="1">
    <location>
        <begin position="38"/>
        <end position="67"/>
    </location>
</feature>
<dbReference type="AlphaFoldDB" id="A0A1Y2H1E4"/>
<keyword evidence="2" id="KW-0472">Membrane</keyword>
<dbReference type="EMBL" id="MCFF01000002">
    <property type="protein sequence ID" value="ORZ28370.1"/>
    <property type="molecule type" value="Genomic_DNA"/>
</dbReference>
<protein>
    <submittedName>
        <fullName evidence="3">Uncharacterized protein</fullName>
    </submittedName>
</protein>
<name>A0A1Y2H1E4_9FUNG</name>
<feature type="transmembrane region" description="Helical" evidence="2">
    <location>
        <begin position="6"/>
        <end position="27"/>
    </location>
</feature>
<reference evidence="3 4" key="1">
    <citation type="submission" date="2016-07" db="EMBL/GenBank/DDBJ databases">
        <title>Pervasive Adenine N6-methylation of Active Genes in Fungi.</title>
        <authorList>
            <consortium name="DOE Joint Genome Institute"/>
            <person name="Mondo S.J."/>
            <person name="Dannebaum R.O."/>
            <person name="Kuo R.C."/>
            <person name="Labutti K."/>
            <person name="Haridas S."/>
            <person name="Kuo A."/>
            <person name="Salamov A."/>
            <person name="Ahrendt S.R."/>
            <person name="Lipzen A."/>
            <person name="Sullivan W."/>
            <person name="Andreopoulos W.B."/>
            <person name="Clum A."/>
            <person name="Lindquist E."/>
            <person name="Daum C."/>
            <person name="Ramamoorthy G.K."/>
            <person name="Gryganskyi A."/>
            <person name="Culley D."/>
            <person name="Magnuson J.K."/>
            <person name="James T.Y."/>
            <person name="O'Malley M.A."/>
            <person name="Stajich J.E."/>
            <person name="Spatafora J.W."/>
            <person name="Visel A."/>
            <person name="Grigoriev I.V."/>
        </authorList>
    </citation>
    <scope>NUCLEOTIDE SEQUENCE [LARGE SCALE GENOMIC DNA]</scope>
    <source>
        <strain evidence="3 4">NRRL 3116</strain>
    </source>
</reference>